<dbReference type="InterPro" id="IPR057066">
    <property type="entry name" value="Ig_ILCR1"/>
</dbReference>
<evidence type="ECO:0000259" key="3">
    <source>
        <dbReference type="Pfam" id="PF08357"/>
    </source>
</evidence>
<gene>
    <name evidence="6" type="primary">LOC111110163</name>
</gene>
<accession>A0A8B8BFX6</accession>
<dbReference type="AlphaFoldDB" id="A0A8B8BFX6"/>
<dbReference type="InterPro" id="IPR013568">
    <property type="entry name" value="SEFIR_dom"/>
</dbReference>
<evidence type="ECO:0000256" key="1">
    <source>
        <dbReference type="SAM" id="Phobius"/>
    </source>
</evidence>
<dbReference type="GeneID" id="111110163"/>
<proteinExistence type="predicted"/>
<dbReference type="RefSeq" id="XP_022302260.1">
    <property type="nucleotide sequence ID" value="XM_022446552.1"/>
</dbReference>
<keyword evidence="2" id="KW-0732">Signal</keyword>
<dbReference type="Proteomes" id="UP000694844">
    <property type="component" value="Chromosome 8"/>
</dbReference>
<feature type="domain" description="ILCR1 Ig-like" evidence="4">
    <location>
        <begin position="243"/>
        <end position="316"/>
    </location>
</feature>
<keyword evidence="1" id="KW-1133">Transmembrane helix</keyword>
<sequence>MGKLQGHWWNLFIWTFVHFTRSELPCSDIDFPIQLNCEAKLYKKNLSLGPRPNVENDIPLHYQFKRLKGWNEYHRTLGRLVLCANKDCQPSHLTSLRLTKNTYVKYPGTIEKESFHWSAIQINFTIPKPSEDNDYWTGAIKLTLNSDKNDTHGDKFFKEKHRLYDFSNYKYTSPDKDERVLQFPCFIGFLYEPCPTEDYKVYSLTLTAFSRKRTSSGHTPYTELTYNITVYGYHAYQPEATVWKSTIATTLFPGNKDVTVVFDPAPDSFSVSKYNVSLVDAYTNVTLMSKFLYKNQPNHLRFANTEDGVYYILITSLCDGSEKCFKGSYYTRSHSFIVGNPYEMSTTVVTDGWDTSLHLFLSIGSGICLALILLGLIFYYHWRNQTAYRLTDYTELQQLQKVLLIYSNITKNNCTLAESFVKDSTKISHFEIVYDKLENEAHKIELEGYSSWYREKLDESSSSIILWTPGSDAIPKGTINTYPYNAFNIAVTMALNSKSNDNKEVVCIYFDKPHRTTIPTDIQREAQIFRFPEESSRLFTFLRNHNRIQTKLDGLEPSSNEQLLAQNRDFFAENTDTILLDDLGGRNTTPIIDKINPCCPIHGGMNNNVPTTPNQDKQYDQGAIPKGHVHWKSHPQNNWNHRVAQSEYQCCDDSDLIHSKFHYPDGYLHHEDISFTAYNRHMKDRKKFQSGEVNSDDYSCSSDIPSFENLNSSERGGCVYLHRSELSDSEEETPLKHTAFCFSERNIRIPSDKIYPRITSKDSETISLSSESIDSLELKQAMQQFL</sequence>
<name>A0A8B8BFX6_CRAVI</name>
<keyword evidence="1" id="KW-0812">Transmembrane</keyword>
<evidence type="ECO:0000259" key="4">
    <source>
        <dbReference type="Pfam" id="PF23608"/>
    </source>
</evidence>
<feature type="chain" id="PRO_5033995295" evidence="2">
    <location>
        <begin position="23"/>
        <end position="786"/>
    </location>
</feature>
<dbReference type="KEGG" id="cvn:111110163"/>
<evidence type="ECO:0000256" key="2">
    <source>
        <dbReference type="SAM" id="SignalP"/>
    </source>
</evidence>
<evidence type="ECO:0000313" key="6">
    <source>
        <dbReference type="RefSeq" id="XP_022302260.1"/>
    </source>
</evidence>
<keyword evidence="5" id="KW-1185">Reference proteome</keyword>
<reference evidence="6" key="1">
    <citation type="submission" date="2025-08" db="UniProtKB">
        <authorList>
            <consortium name="RefSeq"/>
        </authorList>
    </citation>
    <scope>IDENTIFICATION</scope>
    <source>
        <tissue evidence="6">Whole sample</tissue>
    </source>
</reference>
<protein>
    <submittedName>
        <fullName evidence="6">Uncharacterized protein LOC111110163</fullName>
    </submittedName>
</protein>
<feature type="signal peptide" evidence="2">
    <location>
        <begin position="1"/>
        <end position="22"/>
    </location>
</feature>
<keyword evidence="1" id="KW-0472">Membrane</keyword>
<organism evidence="5 6">
    <name type="scientific">Crassostrea virginica</name>
    <name type="common">Eastern oyster</name>
    <dbReference type="NCBI Taxonomy" id="6565"/>
    <lineage>
        <taxon>Eukaryota</taxon>
        <taxon>Metazoa</taxon>
        <taxon>Spiralia</taxon>
        <taxon>Lophotrochozoa</taxon>
        <taxon>Mollusca</taxon>
        <taxon>Bivalvia</taxon>
        <taxon>Autobranchia</taxon>
        <taxon>Pteriomorphia</taxon>
        <taxon>Ostreida</taxon>
        <taxon>Ostreoidea</taxon>
        <taxon>Ostreidae</taxon>
        <taxon>Crassostrea</taxon>
    </lineage>
</organism>
<dbReference type="OrthoDB" id="6200631at2759"/>
<feature type="transmembrane region" description="Helical" evidence="1">
    <location>
        <begin position="357"/>
        <end position="380"/>
    </location>
</feature>
<dbReference type="Gene3D" id="3.40.50.11530">
    <property type="match status" value="1"/>
</dbReference>
<feature type="domain" description="SEFIR" evidence="3">
    <location>
        <begin position="401"/>
        <end position="542"/>
    </location>
</feature>
<dbReference type="Pfam" id="PF23608">
    <property type="entry name" value="Ig_ILCR1"/>
    <property type="match status" value="1"/>
</dbReference>
<dbReference type="Pfam" id="PF08357">
    <property type="entry name" value="SEFIR"/>
    <property type="match status" value="1"/>
</dbReference>
<evidence type="ECO:0000313" key="5">
    <source>
        <dbReference type="Proteomes" id="UP000694844"/>
    </source>
</evidence>